<proteinExistence type="predicted"/>
<dbReference type="Proteomes" id="UP000265703">
    <property type="component" value="Unassembled WGS sequence"/>
</dbReference>
<evidence type="ECO:0000313" key="1">
    <source>
        <dbReference type="EMBL" id="RIA87466.1"/>
    </source>
</evidence>
<name>A0A397SS83_9GLOM</name>
<keyword evidence="2" id="KW-1185">Reference proteome</keyword>
<reference evidence="1 2" key="1">
    <citation type="submission" date="2018-06" db="EMBL/GenBank/DDBJ databases">
        <title>Comparative genomics reveals the genomic features of Rhizophagus irregularis, R. cerebriforme, R. diaphanum and Gigaspora rosea, and their symbiotic lifestyle signature.</title>
        <authorList>
            <person name="Morin E."/>
            <person name="San Clemente H."/>
            <person name="Chen E.C.H."/>
            <person name="De La Providencia I."/>
            <person name="Hainaut M."/>
            <person name="Kuo A."/>
            <person name="Kohler A."/>
            <person name="Murat C."/>
            <person name="Tang N."/>
            <person name="Roy S."/>
            <person name="Loubradou J."/>
            <person name="Henrissat B."/>
            <person name="Grigoriev I.V."/>
            <person name="Corradi N."/>
            <person name="Roux C."/>
            <person name="Martin F.M."/>
        </authorList>
    </citation>
    <scope>NUCLEOTIDE SEQUENCE [LARGE SCALE GENOMIC DNA]</scope>
    <source>
        <strain evidence="1 2">DAOM 227022</strain>
    </source>
</reference>
<protein>
    <submittedName>
        <fullName evidence="1">Uncharacterized protein</fullName>
    </submittedName>
</protein>
<organism evidence="1 2">
    <name type="scientific">Glomus cerebriforme</name>
    <dbReference type="NCBI Taxonomy" id="658196"/>
    <lineage>
        <taxon>Eukaryota</taxon>
        <taxon>Fungi</taxon>
        <taxon>Fungi incertae sedis</taxon>
        <taxon>Mucoromycota</taxon>
        <taxon>Glomeromycotina</taxon>
        <taxon>Glomeromycetes</taxon>
        <taxon>Glomerales</taxon>
        <taxon>Glomeraceae</taxon>
        <taxon>Glomus</taxon>
    </lineage>
</organism>
<accession>A0A397SS83</accession>
<evidence type="ECO:0000313" key="2">
    <source>
        <dbReference type="Proteomes" id="UP000265703"/>
    </source>
</evidence>
<comment type="caution">
    <text evidence="1">The sequence shown here is derived from an EMBL/GenBank/DDBJ whole genome shotgun (WGS) entry which is preliminary data.</text>
</comment>
<sequence length="109" mass="13141">MQFDTYACTGNYNSDFHISKFYLRDCPLMFNPDWIKEFPRGHMARIPFYRDGIGLIKRRKWPWRRTSENGFEELEANFKGMALKTSEFLLEFISFLFYFGNKSELLIEI</sequence>
<gene>
    <name evidence="1" type="ORF">C1645_740107</name>
</gene>
<dbReference type="EMBL" id="QKYT01000307">
    <property type="protein sequence ID" value="RIA87466.1"/>
    <property type="molecule type" value="Genomic_DNA"/>
</dbReference>
<dbReference type="AlphaFoldDB" id="A0A397SS83"/>